<organism evidence="2 3">
    <name type="scientific">Ruixingdingia sedimenti</name>
    <dbReference type="NCBI Taxonomy" id="3073604"/>
    <lineage>
        <taxon>Bacteria</taxon>
        <taxon>Pseudomonadati</taxon>
        <taxon>Pseudomonadota</taxon>
        <taxon>Alphaproteobacteria</taxon>
        <taxon>Rhodobacterales</taxon>
        <taxon>Paracoccaceae</taxon>
        <taxon>Ruixingdingia</taxon>
    </lineage>
</organism>
<dbReference type="RefSeq" id="WP_310458884.1">
    <property type="nucleotide sequence ID" value="NZ_JAVKPH010000032.1"/>
</dbReference>
<evidence type="ECO:0000313" key="2">
    <source>
        <dbReference type="EMBL" id="MDR5654733.1"/>
    </source>
</evidence>
<dbReference type="Pfam" id="PF20432">
    <property type="entry name" value="Xre-like-HTH"/>
    <property type="match status" value="1"/>
</dbReference>
<protein>
    <recommendedName>
        <fullName evidence="1">Antitoxin Xre-like helix-turn-helix domain-containing protein</fullName>
    </recommendedName>
</protein>
<sequence length="141" mass="15943">MSIPQQQKTVPTPSAPSLTQLEAQAAARAVVNLFRLWNVTDIEARDLLGGLPRHTWSRWKARDIGPIRRDLGTRLSLYLGIHSALRLIFGNDRDRLYGRMRRGNSAFGGASVLEVICNGQMLDLWRVRQFLHGACVTHREI</sequence>
<dbReference type="Proteomes" id="UP001247754">
    <property type="component" value="Unassembled WGS sequence"/>
</dbReference>
<dbReference type="InterPro" id="IPR046847">
    <property type="entry name" value="Xre-like_HTH"/>
</dbReference>
<dbReference type="EMBL" id="JAVKPH010000032">
    <property type="protein sequence ID" value="MDR5654733.1"/>
    <property type="molecule type" value="Genomic_DNA"/>
</dbReference>
<name>A0ABU1FDV2_9RHOB</name>
<comment type="caution">
    <text evidence="2">The sequence shown here is derived from an EMBL/GenBank/DDBJ whole genome shotgun (WGS) entry which is preliminary data.</text>
</comment>
<evidence type="ECO:0000313" key="3">
    <source>
        <dbReference type="Proteomes" id="UP001247754"/>
    </source>
</evidence>
<gene>
    <name evidence="2" type="ORF">RGD00_19150</name>
</gene>
<keyword evidence="3" id="KW-1185">Reference proteome</keyword>
<reference evidence="2 3" key="1">
    <citation type="submission" date="2023-09" db="EMBL/GenBank/DDBJ databases">
        <title>Xinfangfangia sedmenti sp. nov., isolated the sedment.</title>
        <authorList>
            <person name="Xu L."/>
        </authorList>
    </citation>
    <scope>NUCLEOTIDE SEQUENCE [LARGE SCALE GENOMIC DNA]</scope>
    <source>
        <strain evidence="2 3">LG-4</strain>
    </source>
</reference>
<accession>A0ABU1FDV2</accession>
<feature type="domain" description="Antitoxin Xre-like helix-turn-helix" evidence="1">
    <location>
        <begin position="19"/>
        <end position="79"/>
    </location>
</feature>
<evidence type="ECO:0000259" key="1">
    <source>
        <dbReference type="Pfam" id="PF20432"/>
    </source>
</evidence>
<proteinExistence type="predicted"/>